<dbReference type="InterPro" id="IPR038721">
    <property type="entry name" value="IS701-like_DDE_dom"/>
</dbReference>
<organism evidence="2 3">
    <name type="scientific">Anoxynatronum buryatiense</name>
    <dbReference type="NCBI Taxonomy" id="489973"/>
    <lineage>
        <taxon>Bacteria</taxon>
        <taxon>Bacillati</taxon>
        <taxon>Bacillota</taxon>
        <taxon>Clostridia</taxon>
        <taxon>Eubacteriales</taxon>
        <taxon>Clostridiaceae</taxon>
        <taxon>Anoxynatronum</taxon>
    </lineage>
</organism>
<name>A0AA46AKS2_9CLOT</name>
<dbReference type="InterPro" id="IPR012337">
    <property type="entry name" value="RNaseH-like_sf"/>
</dbReference>
<dbReference type="Proteomes" id="UP001158066">
    <property type="component" value="Unassembled WGS sequence"/>
</dbReference>
<dbReference type="AlphaFoldDB" id="A0AA46AKS2"/>
<protein>
    <submittedName>
        <fullName evidence="2">Transposase, IS4 family</fullName>
    </submittedName>
</protein>
<dbReference type="Gene3D" id="3.90.350.10">
    <property type="entry name" value="Transposase Inhibitor Protein From Tn5, Chain A, domain 1"/>
    <property type="match status" value="1"/>
</dbReference>
<proteinExistence type="predicted"/>
<evidence type="ECO:0000259" key="1">
    <source>
        <dbReference type="Pfam" id="PF13546"/>
    </source>
</evidence>
<dbReference type="SUPFAM" id="SSF53098">
    <property type="entry name" value="Ribonuclease H-like"/>
    <property type="match status" value="1"/>
</dbReference>
<evidence type="ECO:0000313" key="3">
    <source>
        <dbReference type="Proteomes" id="UP001158066"/>
    </source>
</evidence>
<dbReference type="EMBL" id="FXUF01000044">
    <property type="protein sequence ID" value="SMP73234.1"/>
    <property type="molecule type" value="Genomic_DNA"/>
</dbReference>
<gene>
    <name evidence="2" type="ORF">SAMN06296020_1441</name>
</gene>
<dbReference type="RefSeq" id="WP_283410956.1">
    <property type="nucleotide sequence ID" value="NZ_FXUF01000044.1"/>
</dbReference>
<evidence type="ECO:0000313" key="2">
    <source>
        <dbReference type="EMBL" id="SMP73234.1"/>
    </source>
</evidence>
<accession>A0AA46AKS2</accession>
<comment type="caution">
    <text evidence="2">The sequence shown here is derived from an EMBL/GenBank/DDBJ whole genome shotgun (WGS) entry which is preliminary data.</text>
</comment>
<sequence>MIRIISDDTSIDQQVQTQISFFFNRFQLSKLMQRCNFYKESGVPCIILLKELFGLVFTGKNLYRTLETCDDLPFRKNTAYRFLNAAYHNWEKLLLLIASQLVAYIDSLTGNDRESVLILDDSLFSRNRSKQVELLAKVYDHTTHRFHRGYRMLTLGWSDGNTFLPVSFQLLSSQKEKNILSPAKQVDGRTLASKRRKRACSSTTDVLIEMLKAAKHLPARFVLFDSWFTTPKTVVRVKKEQRDVIGMLRLTEKIHYQFQGRWQNVKEIYQQLPLTPLAEGKRLVGSACVRMRENKNAAAEDYVDARIVFVKDLRSNAMTALMCTDLNLSEKEIIRIYGKRWDVEVFFKVCKSYLALTKEYQGRSYDLQVAATTLVFLRYTMLAMQVREATDDRTVCELFYQLKDEMKDIVFIQALMRIMYALKAALRQSPLVSMELVDQIMNVFLDAVPDTLRGRLLAST</sequence>
<dbReference type="Pfam" id="PF13546">
    <property type="entry name" value="DDE_5"/>
    <property type="match status" value="1"/>
</dbReference>
<feature type="domain" description="Transposase IS701-like DDE" evidence="1">
    <location>
        <begin position="60"/>
        <end position="267"/>
    </location>
</feature>
<reference evidence="2" key="1">
    <citation type="submission" date="2017-05" db="EMBL/GenBank/DDBJ databases">
        <authorList>
            <person name="Varghese N."/>
            <person name="Submissions S."/>
        </authorList>
    </citation>
    <scope>NUCLEOTIDE SEQUENCE</scope>
    <source>
        <strain evidence="2">Su22</strain>
    </source>
</reference>
<keyword evidence="3" id="KW-1185">Reference proteome</keyword>